<evidence type="ECO:0000256" key="1">
    <source>
        <dbReference type="ARBA" id="ARBA00004651"/>
    </source>
</evidence>
<keyword evidence="5" id="KW-0573">Peptidoglycan synthesis</keyword>
<dbReference type="GO" id="GO:0009252">
    <property type="term" value="P:peptidoglycan biosynthetic process"/>
    <property type="evidence" value="ECO:0007669"/>
    <property type="project" value="UniProtKB-KW"/>
</dbReference>
<organism evidence="9 10">
    <name type="scientific">candidate division WS6 bacterium 36_33</name>
    <dbReference type="NCBI Taxonomy" id="1641388"/>
    <lineage>
        <taxon>Bacteria</taxon>
        <taxon>Candidatus Dojkabacteria</taxon>
    </lineage>
</organism>
<evidence type="ECO:0000256" key="7">
    <source>
        <dbReference type="ARBA" id="ARBA00023136"/>
    </source>
</evidence>
<feature type="transmembrane region" description="Helical" evidence="8">
    <location>
        <begin position="457"/>
        <end position="481"/>
    </location>
</feature>
<dbReference type="PRINTS" id="PR01806">
    <property type="entry name" value="VIRFACTRMVIN"/>
</dbReference>
<dbReference type="PANTHER" id="PTHR47019:SF1">
    <property type="entry name" value="LIPID II FLIPPASE MURJ"/>
    <property type="match status" value="1"/>
</dbReference>
<feature type="transmembrane region" description="Helical" evidence="8">
    <location>
        <begin position="501"/>
        <end position="518"/>
    </location>
</feature>
<evidence type="ECO:0000313" key="10">
    <source>
        <dbReference type="Proteomes" id="UP000053469"/>
    </source>
</evidence>
<feature type="transmembrane region" description="Helical" evidence="8">
    <location>
        <begin position="165"/>
        <end position="182"/>
    </location>
</feature>
<keyword evidence="4" id="KW-0133">Cell shape</keyword>
<feature type="transmembrane region" description="Helical" evidence="8">
    <location>
        <begin position="277"/>
        <end position="297"/>
    </location>
</feature>
<comment type="caution">
    <text evidence="9">The sequence shown here is derived from an EMBL/GenBank/DDBJ whole genome shotgun (WGS) entry which is preliminary data.</text>
</comment>
<feature type="transmembrane region" description="Helical" evidence="8">
    <location>
        <begin position="387"/>
        <end position="409"/>
    </location>
</feature>
<evidence type="ECO:0000256" key="2">
    <source>
        <dbReference type="ARBA" id="ARBA00022475"/>
    </source>
</evidence>
<feature type="transmembrane region" description="Helical" evidence="8">
    <location>
        <begin position="188"/>
        <end position="208"/>
    </location>
</feature>
<keyword evidence="3 8" id="KW-0812">Transmembrane</keyword>
<dbReference type="InterPro" id="IPR051050">
    <property type="entry name" value="Lipid_II_flippase_MurJ/MviN"/>
</dbReference>
<proteinExistence type="predicted"/>
<gene>
    <name evidence="9" type="ORF">XD87_0163</name>
</gene>
<feature type="transmembrane region" description="Helical" evidence="8">
    <location>
        <begin position="318"/>
        <end position="341"/>
    </location>
</feature>
<dbReference type="CDD" id="cd13123">
    <property type="entry name" value="MATE_MurJ_like"/>
    <property type="match status" value="1"/>
</dbReference>
<keyword evidence="2" id="KW-1003">Cell membrane</keyword>
<accession>A0A124FU38</accession>
<evidence type="ECO:0000313" key="9">
    <source>
        <dbReference type="EMBL" id="KUK67375.1"/>
    </source>
</evidence>
<keyword evidence="6 8" id="KW-1133">Transmembrane helix</keyword>
<reference evidence="10" key="1">
    <citation type="journal article" date="2015" name="MBio">
        <title>Genome-Resolved Metagenomic Analysis Reveals Roles for Candidate Phyla and Other Microbial Community Members in Biogeochemical Transformations in Oil Reservoirs.</title>
        <authorList>
            <person name="Hu P."/>
            <person name="Tom L."/>
            <person name="Singh A."/>
            <person name="Thomas B.C."/>
            <person name="Baker B.J."/>
            <person name="Piceno Y.M."/>
            <person name="Andersen G.L."/>
            <person name="Banfield J.F."/>
        </authorList>
    </citation>
    <scope>NUCLEOTIDE SEQUENCE [LARGE SCALE GENOMIC DNA]</scope>
</reference>
<sequence length="585" mass="65156">MLLLFVTKILGFLKLRTIAQLFGASHELDIFWAAFTIPDMLFMLLVAGSINAAIIPTFSEIFRKEGKDSLNQFFNHLMVIISSLFILIALILFIFTPQLTTLLIESEVLQDFLKFGQRIGPEDFDMFVSLTRIMMISPILLGISSLVTGYLQVRKQFFVTSLAPLFYNLAMIIGSVVLVVGFDMGVEGIAISAVFGSFMHLVVQVPKFKNYYDGRLRFGITPLVEGLKNHKTMQAVRLALPRTIAVLGEEVNTIVNTLISFSLAAGALSAYKFAVSLHLFPINIIGSAIAQVALPNLAESCDDEKRYCKVLNSSIQKALFLVLPIVSVLIVLRLPIVRLAYGVGAFDWRATILTAWCLVLLSFSVVGQSIIQILLRAFYALKETWLPLVAITVGIIVNMGFAVLLTNFLSHYYDWRPILEQIFIQIRDANGAGLTPVVGSFIKDSLRWATTRGTSDLAVGGLSLSLSISSLVEMVVLSLLLNLKIKVITWKKTIVPSFKKVINASLMCLGMYVVFKLFDFQLDTTRTISIVILTGITTAYGFLSYFVGCKVFRIQEITLLDEIVKDIKENLFRKHKRKVDVQEGI</sequence>
<dbReference type="GO" id="GO:0008360">
    <property type="term" value="P:regulation of cell shape"/>
    <property type="evidence" value="ECO:0007669"/>
    <property type="project" value="UniProtKB-KW"/>
</dbReference>
<dbReference type="InterPro" id="IPR004268">
    <property type="entry name" value="MurJ"/>
</dbReference>
<feature type="transmembrane region" description="Helical" evidence="8">
    <location>
        <begin position="74"/>
        <end position="95"/>
    </location>
</feature>
<evidence type="ECO:0000256" key="8">
    <source>
        <dbReference type="SAM" id="Phobius"/>
    </source>
</evidence>
<feature type="transmembrane region" description="Helical" evidence="8">
    <location>
        <begin position="530"/>
        <end position="548"/>
    </location>
</feature>
<dbReference type="AlphaFoldDB" id="A0A124FU38"/>
<protein>
    <submittedName>
        <fullName evidence="9">Putative peptidoglycan lipid II flippase MurJ</fullName>
    </submittedName>
</protein>
<comment type="subcellular location">
    <subcellularLocation>
        <location evidence="1">Cell membrane</location>
        <topology evidence="1">Multi-pass membrane protein</topology>
    </subcellularLocation>
</comment>
<evidence type="ECO:0000256" key="5">
    <source>
        <dbReference type="ARBA" id="ARBA00022984"/>
    </source>
</evidence>
<evidence type="ECO:0000256" key="3">
    <source>
        <dbReference type="ARBA" id="ARBA00022692"/>
    </source>
</evidence>
<feature type="transmembrane region" description="Helical" evidence="8">
    <location>
        <begin position="353"/>
        <end position="375"/>
    </location>
</feature>
<keyword evidence="7 8" id="KW-0472">Membrane</keyword>
<dbReference type="Proteomes" id="UP000053469">
    <property type="component" value="Unassembled WGS sequence"/>
</dbReference>
<dbReference type="GO" id="GO:0005886">
    <property type="term" value="C:plasma membrane"/>
    <property type="evidence" value="ECO:0007669"/>
    <property type="project" value="UniProtKB-SubCell"/>
</dbReference>
<evidence type="ECO:0000256" key="6">
    <source>
        <dbReference type="ARBA" id="ARBA00022989"/>
    </source>
</evidence>
<name>A0A124FU38_9BACT</name>
<dbReference type="EMBL" id="LGGI01000015">
    <property type="protein sequence ID" value="KUK67375.1"/>
    <property type="molecule type" value="Genomic_DNA"/>
</dbReference>
<dbReference type="Pfam" id="PF03023">
    <property type="entry name" value="MurJ"/>
    <property type="match status" value="1"/>
</dbReference>
<dbReference type="GO" id="GO:0034204">
    <property type="term" value="P:lipid translocation"/>
    <property type="evidence" value="ECO:0007669"/>
    <property type="project" value="TreeGrafter"/>
</dbReference>
<evidence type="ECO:0000256" key="4">
    <source>
        <dbReference type="ARBA" id="ARBA00022960"/>
    </source>
</evidence>
<feature type="transmembrane region" description="Helical" evidence="8">
    <location>
        <begin position="133"/>
        <end position="153"/>
    </location>
</feature>
<dbReference type="PANTHER" id="PTHR47019">
    <property type="entry name" value="LIPID II FLIPPASE MURJ"/>
    <property type="match status" value="1"/>
</dbReference>
<dbReference type="GO" id="GO:0015648">
    <property type="term" value="F:lipid-linked peptidoglycan transporter activity"/>
    <property type="evidence" value="ECO:0007669"/>
    <property type="project" value="TreeGrafter"/>
</dbReference>
<feature type="transmembrane region" description="Helical" evidence="8">
    <location>
        <begin position="41"/>
        <end position="62"/>
    </location>
</feature>